<accession>A0A8K0UEC4</accession>
<feature type="transmembrane region" description="Helical" evidence="6">
    <location>
        <begin position="122"/>
        <end position="146"/>
    </location>
</feature>
<dbReference type="InterPro" id="IPR011701">
    <property type="entry name" value="MFS"/>
</dbReference>
<evidence type="ECO:0000313" key="9">
    <source>
        <dbReference type="Proteomes" id="UP000813824"/>
    </source>
</evidence>
<feature type="transmembrane region" description="Helical" evidence="6">
    <location>
        <begin position="217"/>
        <end position="238"/>
    </location>
</feature>
<dbReference type="AlphaFoldDB" id="A0A8K0UEC4"/>
<feature type="transmembrane region" description="Helical" evidence="6">
    <location>
        <begin position="89"/>
        <end position="110"/>
    </location>
</feature>
<feature type="transmembrane region" description="Helical" evidence="6">
    <location>
        <begin position="244"/>
        <end position="266"/>
    </location>
</feature>
<evidence type="ECO:0000256" key="1">
    <source>
        <dbReference type="ARBA" id="ARBA00004141"/>
    </source>
</evidence>
<feature type="compositionally biased region" description="Basic and acidic residues" evidence="5">
    <location>
        <begin position="1"/>
        <end position="11"/>
    </location>
</feature>
<dbReference type="EMBL" id="JAEVFJ010000062">
    <property type="protein sequence ID" value="KAH8077751.1"/>
    <property type="molecule type" value="Genomic_DNA"/>
</dbReference>
<comment type="caution">
    <text evidence="8">The sequence shown here is derived from an EMBL/GenBank/DDBJ whole genome shotgun (WGS) entry which is preliminary data.</text>
</comment>
<evidence type="ECO:0000313" key="8">
    <source>
        <dbReference type="EMBL" id="KAH8077751.1"/>
    </source>
</evidence>
<keyword evidence="2 6" id="KW-0812">Transmembrane</keyword>
<dbReference type="Gene3D" id="1.20.1720.10">
    <property type="entry name" value="Multidrug resistance protein D"/>
    <property type="match status" value="1"/>
</dbReference>
<dbReference type="GO" id="GO:0016020">
    <property type="term" value="C:membrane"/>
    <property type="evidence" value="ECO:0007669"/>
    <property type="project" value="UniProtKB-SubCell"/>
</dbReference>
<proteinExistence type="predicted"/>
<dbReference type="InterPro" id="IPR036259">
    <property type="entry name" value="MFS_trans_sf"/>
</dbReference>
<feature type="transmembrane region" description="Helical" evidence="6">
    <location>
        <begin position="183"/>
        <end position="205"/>
    </location>
</feature>
<evidence type="ECO:0000256" key="2">
    <source>
        <dbReference type="ARBA" id="ARBA00022692"/>
    </source>
</evidence>
<dbReference type="SUPFAM" id="SSF103473">
    <property type="entry name" value="MFS general substrate transporter"/>
    <property type="match status" value="1"/>
</dbReference>
<feature type="compositionally biased region" description="Basic and acidic residues" evidence="5">
    <location>
        <begin position="30"/>
        <end position="53"/>
    </location>
</feature>
<feature type="compositionally biased region" description="Polar residues" evidence="5">
    <location>
        <begin position="13"/>
        <end position="29"/>
    </location>
</feature>
<feature type="region of interest" description="Disordered" evidence="5">
    <location>
        <begin position="1"/>
        <end position="59"/>
    </location>
</feature>
<dbReference type="OrthoDB" id="6770063at2759"/>
<evidence type="ECO:0000256" key="4">
    <source>
        <dbReference type="ARBA" id="ARBA00023136"/>
    </source>
</evidence>
<organism evidence="8 9">
    <name type="scientific">Cristinia sonorae</name>
    <dbReference type="NCBI Taxonomy" id="1940300"/>
    <lineage>
        <taxon>Eukaryota</taxon>
        <taxon>Fungi</taxon>
        <taxon>Dikarya</taxon>
        <taxon>Basidiomycota</taxon>
        <taxon>Agaricomycotina</taxon>
        <taxon>Agaricomycetes</taxon>
        <taxon>Agaricomycetidae</taxon>
        <taxon>Agaricales</taxon>
        <taxon>Pleurotineae</taxon>
        <taxon>Stephanosporaceae</taxon>
        <taxon>Cristinia</taxon>
    </lineage>
</organism>
<dbReference type="Proteomes" id="UP000813824">
    <property type="component" value="Unassembled WGS sequence"/>
</dbReference>
<reference evidence="8" key="1">
    <citation type="journal article" date="2021" name="New Phytol.">
        <title>Evolutionary innovations through gain and loss of genes in the ectomycorrhizal Boletales.</title>
        <authorList>
            <person name="Wu G."/>
            <person name="Miyauchi S."/>
            <person name="Morin E."/>
            <person name="Kuo A."/>
            <person name="Drula E."/>
            <person name="Varga T."/>
            <person name="Kohler A."/>
            <person name="Feng B."/>
            <person name="Cao Y."/>
            <person name="Lipzen A."/>
            <person name="Daum C."/>
            <person name="Hundley H."/>
            <person name="Pangilinan J."/>
            <person name="Johnson J."/>
            <person name="Barry K."/>
            <person name="LaButti K."/>
            <person name="Ng V."/>
            <person name="Ahrendt S."/>
            <person name="Min B."/>
            <person name="Choi I.G."/>
            <person name="Park H."/>
            <person name="Plett J.M."/>
            <person name="Magnuson J."/>
            <person name="Spatafora J.W."/>
            <person name="Nagy L.G."/>
            <person name="Henrissat B."/>
            <person name="Grigoriev I.V."/>
            <person name="Yang Z.L."/>
            <person name="Xu J."/>
            <person name="Martin F.M."/>
        </authorList>
    </citation>
    <scope>NUCLEOTIDE SEQUENCE</scope>
    <source>
        <strain evidence="8">KKN 215</strain>
    </source>
</reference>
<keyword evidence="3 6" id="KW-1133">Transmembrane helix</keyword>
<dbReference type="PANTHER" id="PTHR23502">
    <property type="entry name" value="MAJOR FACILITATOR SUPERFAMILY"/>
    <property type="match status" value="1"/>
</dbReference>
<evidence type="ECO:0000259" key="7">
    <source>
        <dbReference type="PROSITE" id="PS50850"/>
    </source>
</evidence>
<name>A0A8K0UEC4_9AGAR</name>
<feature type="domain" description="Major facilitator superfamily (MFS) profile" evidence="7">
    <location>
        <begin position="91"/>
        <end position="300"/>
    </location>
</feature>
<dbReference type="InterPro" id="IPR020846">
    <property type="entry name" value="MFS_dom"/>
</dbReference>
<evidence type="ECO:0000256" key="5">
    <source>
        <dbReference type="SAM" id="MobiDB-lite"/>
    </source>
</evidence>
<dbReference type="PROSITE" id="PS50850">
    <property type="entry name" value="MFS"/>
    <property type="match status" value="1"/>
</dbReference>
<gene>
    <name evidence="8" type="ORF">BXZ70DRAFT_911303</name>
</gene>
<dbReference type="PANTHER" id="PTHR23502:SF60">
    <property type="entry name" value="MAJOR FACILITATOR SUPERFAMILY (MFS) PROFILE DOMAIN-CONTAINING PROTEIN-RELATED"/>
    <property type="match status" value="1"/>
</dbReference>
<dbReference type="Pfam" id="PF07690">
    <property type="entry name" value="MFS_1"/>
    <property type="match status" value="1"/>
</dbReference>
<evidence type="ECO:0000256" key="6">
    <source>
        <dbReference type="SAM" id="Phobius"/>
    </source>
</evidence>
<keyword evidence="9" id="KW-1185">Reference proteome</keyword>
<protein>
    <submittedName>
        <fullName evidence="8">Major facilitator superfamily domain-containing protein</fullName>
    </submittedName>
</protein>
<sequence>MTDVKTKREDSDQIISPTTTIQDTTPAERSNNEDSGNHHDPDGKQSDHTHIDDCSPSNGIKEEDDALVVDWDGPSDPLNPRNWSVRRKWAATLIVSSFTFVSPVSSAMMAPASEVIAREFHVTSSIITAMITSMFVLGYAFGPLLLGPLSEIYGRMKVLQFSNLWYAAWNLGCGFAQNDKQLIAFRLMAGLGGSAPLSIGGGLLGDLWKPEERGQALALYSLAPLLGPSLGPLVGAWITERTTWRWVFWSTTIFDALIQILGLIFLQETFAPVVLESKAARIRDHTQRLSTYNDPTVGRQ</sequence>
<dbReference type="GO" id="GO:0022857">
    <property type="term" value="F:transmembrane transporter activity"/>
    <property type="evidence" value="ECO:0007669"/>
    <property type="project" value="InterPro"/>
</dbReference>
<keyword evidence="4 6" id="KW-0472">Membrane</keyword>
<comment type="subcellular location">
    <subcellularLocation>
        <location evidence="1">Membrane</location>
        <topology evidence="1">Multi-pass membrane protein</topology>
    </subcellularLocation>
</comment>
<evidence type="ECO:0000256" key="3">
    <source>
        <dbReference type="ARBA" id="ARBA00022989"/>
    </source>
</evidence>